<dbReference type="RefSeq" id="WP_066245914.1">
    <property type="nucleotide sequence ID" value="NZ_LRFC01000039.1"/>
</dbReference>
<feature type="coiled-coil region" evidence="1">
    <location>
        <begin position="9"/>
        <end position="120"/>
    </location>
</feature>
<evidence type="ECO:0000256" key="1">
    <source>
        <dbReference type="SAM" id="Coils"/>
    </source>
</evidence>
<sequence>MGTKDKLSYERLISRVEYYKEKALDLEKKLVFAEETIERLENETNKDNFLQQIEEKEKELQNLRTHVEELTKKLNRLEEHEMEKRIQGYEELLKSIQDEINDKDQQIDLYQQRIKSMEKRININRTSEPVFEEFPQEDSKSEPMKKLGLNCMSYFDYSVIYTKDKNGFVRGSFYLENIGTETLENPYICFRFQPAETCALKGKIVSLITSPSQDEMLQSIWMFMDNEWAEKAKERGEMWICPLRETKFNSGDKLSLDDFQIPFKSSIDKNITVEAFVYFNKQNYRAKAVNHIAINF</sequence>
<dbReference type="AlphaFoldDB" id="A0A163PED7"/>
<keyword evidence="1" id="KW-0175">Coiled coil</keyword>
<comment type="caution">
    <text evidence="2">The sequence shown here is derived from an EMBL/GenBank/DDBJ whole genome shotgun (WGS) entry which is preliminary data.</text>
</comment>
<dbReference type="OrthoDB" id="2679997at2"/>
<dbReference type="SUPFAM" id="SSF58100">
    <property type="entry name" value="Bacterial hemolysins"/>
    <property type="match status" value="1"/>
</dbReference>
<evidence type="ECO:0000313" key="3">
    <source>
        <dbReference type="Proteomes" id="UP000076567"/>
    </source>
</evidence>
<name>A0A163PED7_9BACL</name>
<evidence type="ECO:0000313" key="2">
    <source>
        <dbReference type="EMBL" id="KZE63396.1"/>
    </source>
</evidence>
<organism evidence="2 3">
    <name type="scientific">Fictibacillus phosphorivorans</name>
    <dbReference type="NCBI Taxonomy" id="1221500"/>
    <lineage>
        <taxon>Bacteria</taxon>
        <taxon>Bacillati</taxon>
        <taxon>Bacillota</taxon>
        <taxon>Bacilli</taxon>
        <taxon>Bacillales</taxon>
        <taxon>Fictibacillaceae</taxon>
        <taxon>Fictibacillus</taxon>
    </lineage>
</organism>
<protein>
    <submittedName>
        <fullName evidence="2">Uncharacterized protein</fullName>
    </submittedName>
</protein>
<gene>
    <name evidence="2" type="ORF">AWM68_15385</name>
</gene>
<accession>A0A163PED7</accession>
<keyword evidence="3" id="KW-1185">Reference proteome</keyword>
<proteinExistence type="predicted"/>
<reference evidence="3" key="1">
    <citation type="submission" date="2016-01" db="EMBL/GenBank/DDBJ databases">
        <title>Draft genome of Chromobacterium sp. F49.</title>
        <authorList>
            <person name="Hong K.W."/>
        </authorList>
    </citation>
    <scope>NUCLEOTIDE SEQUENCE [LARGE SCALE GENOMIC DNA]</scope>
    <source>
        <strain evidence="3">P7IIIA</strain>
    </source>
</reference>
<dbReference type="Proteomes" id="UP000076567">
    <property type="component" value="Unassembled WGS sequence"/>
</dbReference>
<dbReference type="EMBL" id="LRFC01000039">
    <property type="protein sequence ID" value="KZE63396.1"/>
    <property type="molecule type" value="Genomic_DNA"/>
</dbReference>